<evidence type="ECO:0000313" key="3">
    <source>
        <dbReference type="EnsemblMetazoa" id="AMAM023452-PA"/>
    </source>
</evidence>
<proteinExistence type="predicted"/>
<dbReference type="VEuPathDB" id="VectorBase:AMAM023452"/>
<protein>
    <recommendedName>
        <fullName evidence="2">Formin GTPase-binding domain-containing protein</fullName>
    </recommendedName>
</protein>
<dbReference type="SMART" id="SM01140">
    <property type="entry name" value="Drf_GBD"/>
    <property type="match status" value="1"/>
</dbReference>
<feature type="domain" description="Formin GTPase-binding" evidence="2">
    <location>
        <begin position="1"/>
        <end position="127"/>
    </location>
</feature>
<dbReference type="PANTHER" id="PTHR45857">
    <property type="entry name" value="FORMIN-LIKE PROTEIN"/>
    <property type="match status" value="1"/>
</dbReference>
<dbReference type="GO" id="GO:0005829">
    <property type="term" value="C:cytosol"/>
    <property type="evidence" value="ECO:0007669"/>
    <property type="project" value="TreeGrafter"/>
</dbReference>
<evidence type="ECO:0000256" key="1">
    <source>
        <dbReference type="SAM" id="MobiDB-lite"/>
    </source>
</evidence>
<dbReference type="EnsemblMetazoa" id="AMAM023452-RA">
    <property type="protein sequence ID" value="AMAM023452-PA"/>
    <property type="gene ID" value="AMAM023452"/>
</dbReference>
<reference evidence="4" key="1">
    <citation type="submission" date="2013-09" db="EMBL/GenBank/DDBJ databases">
        <title>The Genome Sequence of Anopheles maculatus species B.</title>
        <authorList>
            <consortium name="The Broad Institute Genomics Platform"/>
            <person name="Neafsey D.E."/>
            <person name="Besansky N."/>
            <person name="Howell P."/>
            <person name="Walton C."/>
            <person name="Young S.K."/>
            <person name="Zeng Q."/>
            <person name="Gargeya S."/>
            <person name="Fitzgerald M."/>
            <person name="Haas B."/>
            <person name="Abouelleil A."/>
            <person name="Allen A.W."/>
            <person name="Alvarado L."/>
            <person name="Arachchi H.M."/>
            <person name="Berlin A.M."/>
            <person name="Chapman S.B."/>
            <person name="Gainer-Dewar J."/>
            <person name="Goldberg J."/>
            <person name="Griggs A."/>
            <person name="Gujja S."/>
            <person name="Hansen M."/>
            <person name="Howarth C."/>
            <person name="Imamovic A."/>
            <person name="Ireland A."/>
            <person name="Larimer J."/>
            <person name="McCowan C."/>
            <person name="Murphy C."/>
            <person name="Pearson M."/>
            <person name="Poon T.W."/>
            <person name="Priest M."/>
            <person name="Roberts A."/>
            <person name="Saif S."/>
            <person name="Shea T."/>
            <person name="Sisk P."/>
            <person name="Sykes S."/>
            <person name="Wortman J."/>
            <person name="Nusbaum C."/>
            <person name="Birren B."/>
        </authorList>
    </citation>
    <scope>NUCLEOTIDE SEQUENCE [LARGE SCALE GENOMIC DNA]</scope>
    <source>
        <strain evidence="4">maculatus3</strain>
    </source>
</reference>
<dbReference type="Gene3D" id="1.25.10.10">
    <property type="entry name" value="Leucine-rich Repeat Variant"/>
    <property type="match status" value="1"/>
</dbReference>
<dbReference type="InterPro" id="IPR010473">
    <property type="entry name" value="GTPase-bd"/>
</dbReference>
<evidence type="ECO:0000259" key="2">
    <source>
        <dbReference type="SMART" id="SM01140"/>
    </source>
</evidence>
<dbReference type="GO" id="GO:0030866">
    <property type="term" value="P:cortical actin cytoskeleton organization"/>
    <property type="evidence" value="ECO:0007669"/>
    <property type="project" value="TreeGrafter"/>
</dbReference>
<dbReference type="InterPro" id="IPR011989">
    <property type="entry name" value="ARM-like"/>
</dbReference>
<dbReference type="AlphaFoldDB" id="A0A182TBE5"/>
<feature type="region of interest" description="Disordered" evidence="1">
    <location>
        <begin position="91"/>
        <end position="139"/>
    </location>
</feature>
<keyword evidence="4" id="KW-1185">Reference proteome</keyword>
<reference evidence="3" key="2">
    <citation type="submission" date="2020-05" db="UniProtKB">
        <authorList>
            <consortium name="EnsemblMetazoa"/>
        </authorList>
    </citation>
    <scope>IDENTIFICATION</scope>
    <source>
        <strain evidence="3">maculatus3</strain>
    </source>
</reference>
<dbReference type="Proteomes" id="UP000075901">
    <property type="component" value="Unassembled WGS sequence"/>
</dbReference>
<dbReference type="GO" id="GO:0031267">
    <property type="term" value="F:small GTPase binding"/>
    <property type="evidence" value="ECO:0007669"/>
    <property type="project" value="InterPro"/>
</dbReference>
<sequence>MVHAKDPPAHYLTKLRTYLDPKASRSHRKRKMVGESTSTQVLRDLEISLRTNHIEWVKEFLDDENQGLDALIDYLSFRLAMMRHEQRILEAKSESDEGLTTKETAANSSYGSNETNHKIVPNGFMRPGLGDMLDSPSIK</sequence>
<organism evidence="3 4">
    <name type="scientific">Anopheles maculatus</name>
    <dbReference type="NCBI Taxonomy" id="74869"/>
    <lineage>
        <taxon>Eukaryota</taxon>
        <taxon>Metazoa</taxon>
        <taxon>Ecdysozoa</taxon>
        <taxon>Arthropoda</taxon>
        <taxon>Hexapoda</taxon>
        <taxon>Insecta</taxon>
        <taxon>Pterygota</taxon>
        <taxon>Neoptera</taxon>
        <taxon>Endopterygota</taxon>
        <taxon>Diptera</taxon>
        <taxon>Nematocera</taxon>
        <taxon>Culicoidea</taxon>
        <taxon>Culicidae</taxon>
        <taxon>Anophelinae</taxon>
        <taxon>Anopheles</taxon>
        <taxon>Anopheles maculatus group</taxon>
    </lineage>
</organism>
<dbReference type="GO" id="GO:0016477">
    <property type="term" value="P:cell migration"/>
    <property type="evidence" value="ECO:0007669"/>
    <property type="project" value="TreeGrafter"/>
</dbReference>
<dbReference type="InterPro" id="IPR016024">
    <property type="entry name" value="ARM-type_fold"/>
</dbReference>
<dbReference type="GO" id="GO:0008360">
    <property type="term" value="P:regulation of cell shape"/>
    <property type="evidence" value="ECO:0007669"/>
    <property type="project" value="TreeGrafter"/>
</dbReference>
<dbReference type="GO" id="GO:0051015">
    <property type="term" value="F:actin filament binding"/>
    <property type="evidence" value="ECO:0007669"/>
    <property type="project" value="TreeGrafter"/>
</dbReference>
<dbReference type="PANTHER" id="PTHR45857:SF4">
    <property type="entry name" value="FORMIN-LIKE PROTEIN"/>
    <property type="match status" value="1"/>
</dbReference>
<name>A0A182TBE5_9DIPT</name>
<feature type="compositionally biased region" description="Polar residues" evidence="1">
    <location>
        <begin position="101"/>
        <end position="114"/>
    </location>
</feature>
<accession>A0A182TBE5</accession>
<evidence type="ECO:0000313" key="4">
    <source>
        <dbReference type="Proteomes" id="UP000075901"/>
    </source>
</evidence>
<dbReference type="SUPFAM" id="SSF48371">
    <property type="entry name" value="ARM repeat"/>
    <property type="match status" value="1"/>
</dbReference>
<dbReference type="InterPro" id="IPR043592">
    <property type="entry name" value="FMNL_animal"/>
</dbReference>